<name>A0A841IN95_9ACTN</name>
<dbReference type="AlphaFoldDB" id="A0A841IN95"/>
<comment type="similarity">
    <text evidence="1">Belongs to the cytochrome P450 family.</text>
</comment>
<organism evidence="2 3">
    <name type="scientific">Nocardiopsis algeriensis</name>
    <dbReference type="NCBI Taxonomy" id="1478215"/>
    <lineage>
        <taxon>Bacteria</taxon>
        <taxon>Bacillati</taxon>
        <taxon>Actinomycetota</taxon>
        <taxon>Actinomycetes</taxon>
        <taxon>Streptosporangiales</taxon>
        <taxon>Nocardiopsidaceae</taxon>
        <taxon>Nocardiopsis</taxon>
    </lineage>
</organism>
<dbReference type="Gene3D" id="1.10.630.10">
    <property type="entry name" value="Cytochrome P450"/>
    <property type="match status" value="1"/>
</dbReference>
<dbReference type="SUPFAM" id="SSF48264">
    <property type="entry name" value="Cytochrome P450"/>
    <property type="match status" value="1"/>
</dbReference>
<dbReference type="GO" id="GO:0005506">
    <property type="term" value="F:iron ion binding"/>
    <property type="evidence" value="ECO:0007669"/>
    <property type="project" value="InterPro"/>
</dbReference>
<dbReference type="GO" id="GO:0004497">
    <property type="term" value="F:monooxygenase activity"/>
    <property type="evidence" value="ECO:0007669"/>
    <property type="project" value="InterPro"/>
</dbReference>
<dbReference type="RefSeq" id="WP_184289635.1">
    <property type="nucleotide sequence ID" value="NZ_JACHJO010000004.1"/>
</dbReference>
<evidence type="ECO:0000256" key="1">
    <source>
        <dbReference type="ARBA" id="ARBA00010617"/>
    </source>
</evidence>
<proteinExistence type="inferred from homology"/>
<evidence type="ECO:0000313" key="3">
    <source>
        <dbReference type="Proteomes" id="UP000536604"/>
    </source>
</evidence>
<protein>
    <submittedName>
        <fullName evidence="2">Cytochrome P450</fullName>
    </submittedName>
</protein>
<dbReference type="GO" id="GO:0016705">
    <property type="term" value="F:oxidoreductase activity, acting on paired donors, with incorporation or reduction of molecular oxygen"/>
    <property type="evidence" value="ECO:0007669"/>
    <property type="project" value="InterPro"/>
</dbReference>
<keyword evidence="3" id="KW-1185">Reference proteome</keyword>
<gene>
    <name evidence="2" type="ORF">FHS13_001503</name>
</gene>
<comment type="caution">
    <text evidence="2">The sequence shown here is derived from an EMBL/GenBank/DDBJ whole genome shotgun (WGS) entry which is preliminary data.</text>
</comment>
<sequence>MNGCPVPLHGPRFQTDPAGLYQEMRTTHGPVVPVTMEGDLPAWLVIGYRELHHVLTNPDVFARSSKRWNAWDKVPPDWPQMPMVMPLPTVLYSEGAEHRRRAGAVGDALAAVDPHELRSVTVRTADRLIDGFCASSGVDLRQAYTARLPALVLSWMYGLDEQQGDRLTTAMTTMVDAGPEAIAAQQFLMQSMTELVAARRAAPGPDVASRLVHHPAGLADEELVPELIVLLGAGNQPTGEWIGNALRLMLTDERFGASLAGARLSAGEALNEVLWEDTPTQVYLGRYAVHDVQLGGQTIRGGDMVLLGLAGANRDPELHPAAQMSGNRTNHAHLSFSHGEHRCPYPAREIAETIAVTAVEVLLDRLPDLELAVAEEELQWRPSPWMRGVASLPVTFTPVSPQGAA</sequence>
<reference evidence="2 3" key="1">
    <citation type="submission" date="2020-08" db="EMBL/GenBank/DDBJ databases">
        <title>Genomic Encyclopedia of Type Strains, Phase III (KMG-III): the genomes of soil and plant-associated and newly described type strains.</title>
        <authorList>
            <person name="Whitman W."/>
        </authorList>
    </citation>
    <scope>NUCLEOTIDE SEQUENCE [LARGE SCALE GENOMIC DNA]</scope>
    <source>
        <strain evidence="2 3">CECT 8712</strain>
    </source>
</reference>
<dbReference type="CDD" id="cd20623">
    <property type="entry name" value="CYP_unk"/>
    <property type="match status" value="1"/>
</dbReference>
<dbReference type="PANTHER" id="PTHR46696:SF1">
    <property type="entry name" value="CYTOCHROME P450 YJIB-RELATED"/>
    <property type="match status" value="1"/>
</dbReference>
<dbReference type="PANTHER" id="PTHR46696">
    <property type="entry name" value="P450, PUTATIVE (EUROFUNG)-RELATED"/>
    <property type="match status" value="1"/>
</dbReference>
<accession>A0A841IN95</accession>
<dbReference type="PRINTS" id="PR00359">
    <property type="entry name" value="BP450"/>
</dbReference>
<evidence type="ECO:0000313" key="2">
    <source>
        <dbReference type="EMBL" id="MBB6119554.1"/>
    </source>
</evidence>
<dbReference type="InterPro" id="IPR002397">
    <property type="entry name" value="Cyt_P450_B"/>
</dbReference>
<dbReference type="EMBL" id="JACHJO010000004">
    <property type="protein sequence ID" value="MBB6119554.1"/>
    <property type="molecule type" value="Genomic_DNA"/>
</dbReference>
<dbReference type="InterPro" id="IPR036396">
    <property type="entry name" value="Cyt_P450_sf"/>
</dbReference>
<dbReference type="GO" id="GO:0020037">
    <property type="term" value="F:heme binding"/>
    <property type="evidence" value="ECO:0007669"/>
    <property type="project" value="InterPro"/>
</dbReference>
<dbReference type="Proteomes" id="UP000536604">
    <property type="component" value="Unassembled WGS sequence"/>
</dbReference>